<name>A0A941ES61_9ACTN</name>
<keyword evidence="2" id="KW-1133">Transmembrane helix</keyword>
<accession>A0A941ES61</accession>
<evidence type="ECO:0000313" key="4">
    <source>
        <dbReference type="Proteomes" id="UP000675781"/>
    </source>
</evidence>
<dbReference type="AlphaFoldDB" id="A0A941ES61"/>
<feature type="region of interest" description="Disordered" evidence="1">
    <location>
        <begin position="104"/>
        <end position="155"/>
    </location>
</feature>
<evidence type="ECO:0000313" key="3">
    <source>
        <dbReference type="EMBL" id="MBR7834129.1"/>
    </source>
</evidence>
<keyword evidence="4" id="KW-1185">Reference proteome</keyword>
<reference evidence="3" key="1">
    <citation type="submission" date="2021-04" db="EMBL/GenBank/DDBJ databases">
        <title>Genome based classification of Actinospica acidithermotolerans sp. nov., an actinobacterium isolated from an Indonesian hot spring.</title>
        <authorList>
            <person name="Kusuma A.B."/>
            <person name="Putra K.E."/>
            <person name="Nafisah S."/>
            <person name="Loh J."/>
            <person name="Nouioui I."/>
            <person name="Goodfellow M."/>
        </authorList>
    </citation>
    <scope>NUCLEOTIDE SEQUENCE</scope>
    <source>
        <strain evidence="3">CSCA 57</strain>
    </source>
</reference>
<evidence type="ECO:0000256" key="1">
    <source>
        <dbReference type="SAM" id="MobiDB-lite"/>
    </source>
</evidence>
<dbReference type="Proteomes" id="UP000675781">
    <property type="component" value="Unassembled WGS sequence"/>
</dbReference>
<feature type="transmembrane region" description="Helical" evidence="2">
    <location>
        <begin position="78"/>
        <end position="98"/>
    </location>
</feature>
<gene>
    <name evidence="3" type="ORF">KDL01_12705</name>
</gene>
<dbReference type="EMBL" id="JAGSOG010000049">
    <property type="protein sequence ID" value="MBR7834129.1"/>
    <property type="molecule type" value="Genomic_DNA"/>
</dbReference>
<protein>
    <submittedName>
        <fullName evidence="3">Uncharacterized protein</fullName>
    </submittedName>
</protein>
<dbReference type="RefSeq" id="WP_212528650.1">
    <property type="nucleotide sequence ID" value="NZ_JAGSOG010000049.1"/>
</dbReference>
<keyword evidence="2" id="KW-0812">Transmembrane</keyword>
<proteinExistence type="predicted"/>
<sequence length="155" mass="16088">MKVVPDGDVGRPREGVHVIEFPEDWRAGSSSPEPGGQPGGWRAAGATAEAEVWLRRELAFLHRVERRILRRERWRREAWRGVVVACILAVFSLCWYLAAVSTDGSSSASCSGKATTTASTAQGSTGKSGSTGTTGSTGTAGSTGKSSGTAASCGS</sequence>
<evidence type="ECO:0000256" key="2">
    <source>
        <dbReference type="SAM" id="Phobius"/>
    </source>
</evidence>
<organism evidence="3 4">
    <name type="scientific">Actinospica durhamensis</name>
    <dbReference type="NCBI Taxonomy" id="1508375"/>
    <lineage>
        <taxon>Bacteria</taxon>
        <taxon>Bacillati</taxon>
        <taxon>Actinomycetota</taxon>
        <taxon>Actinomycetes</taxon>
        <taxon>Catenulisporales</taxon>
        <taxon>Actinospicaceae</taxon>
        <taxon>Actinospica</taxon>
    </lineage>
</organism>
<comment type="caution">
    <text evidence="3">The sequence shown here is derived from an EMBL/GenBank/DDBJ whole genome shotgun (WGS) entry which is preliminary data.</text>
</comment>
<keyword evidence="2" id="KW-0472">Membrane</keyword>